<dbReference type="EMBL" id="CAEZVM010000002">
    <property type="protein sequence ID" value="CAB4623909.1"/>
    <property type="molecule type" value="Genomic_DNA"/>
</dbReference>
<evidence type="ECO:0000256" key="1">
    <source>
        <dbReference type="ARBA" id="ARBA00004370"/>
    </source>
</evidence>
<keyword evidence="2" id="KW-0349">Heme</keyword>
<keyword evidence="7 8" id="KW-0472">Membrane</keyword>
<dbReference type="CDD" id="cd03500">
    <property type="entry name" value="SQR_TypeA_SdhD_like"/>
    <property type="match status" value="1"/>
</dbReference>
<accession>A0A6J6IHG4</accession>
<keyword evidence="5 8" id="KW-1133">Transmembrane helix</keyword>
<evidence type="ECO:0000256" key="7">
    <source>
        <dbReference type="ARBA" id="ARBA00023136"/>
    </source>
</evidence>
<feature type="transmembrane region" description="Helical" evidence="8">
    <location>
        <begin position="25"/>
        <end position="48"/>
    </location>
</feature>
<gene>
    <name evidence="9" type="ORF">UFOPK2032_00071</name>
</gene>
<evidence type="ECO:0000313" key="9">
    <source>
        <dbReference type="EMBL" id="CAB4623909.1"/>
    </source>
</evidence>
<dbReference type="InterPro" id="IPR000701">
    <property type="entry name" value="SuccDH_FuR_B_TM-su"/>
</dbReference>
<keyword evidence="4" id="KW-0479">Metal-binding</keyword>
<dbReference type="GO" id="GO:0046872">
    <property type="term" value="F:metal ion binding"/>
    <property type="evidence" value="ECO:0007669"/>
    <property type="project" value="UniProtKB-KW"/>
</dbReference>
<dbReference type="SUPFAM" id="SSF81343">
    <property type="entry name" value="Fumarate reductase respiratory complex transmembrane subunits"/>
    <property type="match status" value="1"/>
</dbReference>
<name>A0A6J6IHG4_9ZZZZ</name>
<evidence type="ECO:0000256" key="6">
    <source>
        <dbReference type="ARBA" id="ARBA00023004"/>
    </source>
</evidence>
<evidence type="ECO:0000256" key="3">
    <source>
        <dbReference type="ARBA" id="ARBA00022692"/>
    </source>
</evidence>
<feature type="transmembrane region" description="Helical" evidence="8">
    <location>
        <begin position="68"/>
        <end position="85"/>
    </location>
</feature>
<evidence type="ECO:0000256" key="8">
    <source>
        <dbReference type="SAM" id="Phobius"/>
    </source>
</evidence>
<proteinExistence type="predicted"/>
<dbReference type="Pfam" id="PF01127">
    <property type="entry name" value="Sdh_cyt"/>
    <property type="match status" value="1"/>
</dbReference>
<organism evidence="9">
    <name type="scientific">freshwater metagenome</name>
    <dbReference type="NCBI Taxonomy" id="449393"/>
    <lineage>
        <taxon>unclassified sequences</taxon>
        <taxon>metagenomes</taxon>
        <taxon>ecological metagenomes</taxon>
    </lineage>
</organism>
<keyword evidence="6" id="KW-0408">Iron</keyword>
<dbReference type="InterPro" id="IPR034804">
    <property type="entry name" value="SQR/QFR_C/D"/>
</dbReference>
<comment type="subcellular location">
    <subcellularLocation>
        <location evidence="1">Membrane</location>
    </subcellularLocation>
</comment>
<feature type="transmembrane region" description="Helical" evidence="8">
    <location>
        <begin position="106"/>
        <end position="128"/>
    </location>
</feature>
<sequence length="147" mass="16249">MSVVIETPNSPRSRKQANWEKYGWIYMRVSGAALVVLIFVHLIANLVVPDGGIKAIDFAFVAGKWAAPFWQWWDLAMLWLALIHGTNGMRTIVNDYTEKEGVRKTLVVSLWGVCTALIVLGTLVIFTFDPCPAGAAAELLPSFCPVQ</sequence>
<keyword evidence="3 8" id="KW-0812">Transmembrane</keyword>
<evidence type="ECO:0000256" key="2">
    <source>
        <dbReference type="ARBA" id="ARBA00022617"/>
    </source>
</evidence>
<evidence type="ECO:0000256" key="5">
    <source>
        <dbReference type="ARBA" id="ARBA00022989"/>
    </source>
</evidence>
<dbReference type="GO" id="GO:0016020">
    <property type="term" value="C:membrane"/>
    <property type="evidence" value="ECO:0007669"/>
    <property type="project" value="UniProtKB-SubCell"/>
</dbReference>
<protein>
    <submittedName>
        <fullName evidence="9">Unannotated protein</fullName>
    </submittedName>
</protein>
<dbReference type="AlphaFoldDB" id="A0A6J6IHG4"/>
<reference evidence="9" key="1">
    <citation type="submission" date="2020-05" db="EMBL/GenBank/DDBJ databases">
        <authorList>
            <person name="Chiriac C."/>
            <person name="Salcher M."/>
            <person name="Ghai R."/>
            <person name="Kavagutti S V."/>
        </authorList>
    </citation>
    <scope>NUCLEOTIDE SEQUENCE</scope>
</reference>
<dbReference type="Gene3D" id="1.20.1300.10">
    <property type="entry name" value="Fumarate reductase/succinate dehydrogenase, transmembrane subunit"/>
    <property type="match status" value="1"/>
</dbReference>
<evidence type="ECO:0000256" key="4">
    <source>
        <dbReference type="ARBA" id="ARBA00022723"/>
    </source>
</evidence>